<sequence>MVGKLTFPDFYSHHDHTFTRGFVRRFPSEPERVRKRVRYLWKALVSRNLYQLTVSCLEFQIARTVFQPLYSEFIFNLRTKVRSEGSQQVLSGTGFKNEFYLCFISDITTLV</sequence>
<dbReference type="Gramene" id="Bo4g120330.1">
    <property type="protein sequence ID" value="Bo4g120330.1"/>
    <property type="gene ID" value="Bo4g120330"/>
</dbReference>
<keyword evidence="2" id="KW-1185">Reference proteome</keyword>
<evidence type="ECO:0000313" key="1">
    <source>
        <dbReference type="EnsemblPlants" id="Bo4g120330.1"/>
    </source>
</evidence>
<name>A0A0D3BY73_BRAOL</name>
<reference evidence="1 2" key="1">
    <citation type="journal article" date="2014" name="Genome Biol.">
        <title>Transcriptome and methylome profiling reveals relics of genome dominance in the mesopolyploid Brassica oleracea.</title>
        <authorList>
            <person name="Parkin I.A."/>
            <person name="Koh C."/>
            <person name="Tang H."/>
            <person name="Robinson S.J."/>
            <person name="Kagale S."/>
            <person name="Clarke W.E."/>
            <person name="Town C.D."/>
            <person name="Nixon J."/>
            <person name="Krishnakumar V."/>
            <person name="Bidwell S.L."/>
            <person name="Denoeud F."/>
            <person name="Belcram H."/>
            <person name="Links M.G."/>
            <person name="Just J."/>
            <person name="Clarke C."/>
            <person name="Bender T."/>
            <person name="Huebert T."/>
            <person name="Mason A.S."/>
            <person name="Pires J.C."/>
            <person name="Barker G."/>
            <person name="Moore J."/>
            <person name="Walley P.G."/>
            <person name="Manoli S."/>
            <person name="Batley J."/>
            <person name="Edwards D."/>
            <person name="Nelson M.N."/>
            <person name="Wang X."/>
            <person name="Paterson A.H."/>
            <person name="King G."/>
            <person name="Bancroft I."/>
            <person name="Chalhoub B."/>
            <person name="Sharpe A.G."/>
        </authorList>
    </citation>
    <scope>NUCLEOTIDE SEQUENCE</scope>
    <source>
        <strain evidence="1 2">cv. TO1000</strain>
    </source>
</reference>
<dbReference type="HOGENOM" id="CLU_172796_0_0_1"/>
<reference evidence="1" key="2">
    <citation type="submission" date="2015-03" db="UniProtKB">
        <authorList>
            <consortium name="EnsemblPlants"/>
        </authorList>
    </citation>
    <scope>IDENTIFICATION</scope>
</reference>
<evidence type="ECO:0000313" key="2">
    <source>
        <dbReference type="Proteomes" id="UP000032141"/>
    </source>
</evidence>
<proteinExistence type="predicted"/>
<organism evidence="1 2">
    <name type="scientific">Brassica oleracea var. oleracea</name>
    <dbReference type="NCBI Taxonomy" id="109376"/>
    <lineage>
        <taxon>Eukaryota</taxon>
        <taxon>Viridiplantae</taxon>
        <taxon>Streptophyta</taxon>
        <taxon>Embryophyta</taxon>
        <taxon>Tracheophyta</taxon>
        <taxon>Spermatophyta</taxon>
        <taxon>Magnoliopsida</taxon>
        <taxon>eudicotyledons</taxon>
        <taxon>Gunneridae</taxon>
        <taxon>Pentapetalae</taxon>
        <taxon>rosids</taxon>
        <taxon>malvids</taxon>
        <taxon>Brassicales</taxon>
        <taxon>Brassicaceae</taxon>
        <taxon>Brassiceae</taxon>
        <taxon>Brassica</taxon>
    </lineage>
</organism>
<dbReference type="EnsemblPlants" id="Bo4g120330.1">
    <property type="protein sequence ID" value="Bo4g120330.1"/>
    <property type="gene ID" value="Bo4g120330"/>
</dbReference>
<dbReference type="Proteomes" id="UP000032141">
    <property type="component" value="Chromosome C4"/>
</dbReference>
<accession>A0A0D3BY73</accession>
<dbReference type="AlphaFoldDB" id="A0A0D3BY73"/>
<protein>
    <submittedName>
        <fullName evidence="1">Uncharacterized protein</fullName>
    </submittedName>
</protein>